<evidence type="ECO:0000313" key="3">
    <source>
        <dbReference type="EMBL" id="EPY32866.1"/>
    </source>
</evidence>
<gene>
    <name evidence="3" type="ORF">STCU_02603</name>
    <name evidence="2" type="ORF">STCU_05130</name>
</gene>
<keyword evidence="4" id="KW-1185">Reference proteome</keyword>
<name>S9VXS1_9TRYP</name>
<sequence>MSSEWGAMVFPGVYMIQKAKTSDALDEIVKDDGSLNYELIYLEIEELSVHIEKLKASNIEIEKYISQQGNVLHSREDEEENCMSGLAHEGHMDGSSTYDDSDHSDDEERESNADEDKKEEDLEIFREALLENENTIYRKEKELELLMKLVKDQKCGCSFHAHGQHATHPAIENTITEEGSSSAPVTDPIPHDRITL</sequence>
<dbReference type="EMBL" id="ATMH01005130">
    <property type="protein sequence ID" value="EPY28440.1"/>
    <property type="molecule type" value="Genomic_DNA"/>
</dbReference>
<reference evidence="2 4" key="1">
    <citation type="journal article" date="2013" name="PLoS ONE">
        <title>Predicting the Proteins of Angomonas deanei, Strigomonas culicis and Their Respective Endosymbionts Reveals New Aspects of the Trypanosomatidae Family.</title>
        <authorList>
            <person name="Motta M.C."/>
            <person name="Martins A.C."/>
            <person name="de Souza S.S."/>
            <person name="Catta-Preta C.M."/>
            <person name="Silva R."/>
            <person name="Klein C.C."/>
            <person name="de Almeida L.G."/>
            <person name="de Lima Cunha O."/>
            <person name="Ciapina L.P."/>
            <person name="Brocchi M."/>
            <person name="Colabardini A.C."/>
            <person name="de Araujo Lima B."/>
            <person name="Machado C.R."/>
            <person name="de Almeida Soares C.M."/>
            <person name="Probst C.M."/>
            <person name="de Menezes C.B."/>
            <person name="Thompson C.E."/>
            <person name="Bartholomeu D.C."/>
            <person name="Gradia D.F."/>
            <person name="Pavoni D.P."/>
            <person name="Grisard E.C."/>
            <person name="Fantinatti-Garboggini F."/>
            <person name="Marchini F.K."/>
            <person name="Rodrigues-Luiz G.F."/>
            <person name="Wagner G."/>
            <person name="Goldman G.H."/>
            <person name="Fietto J.L."/>
            <person name="Elias M.C."/>
            <person name="Goldman M.H."/>
            <person name="Sagot M.F."/>
            <person name="Pereira M."/>
            <person name="Stoco P.H."/>
            <person name="de Mendonca-Neto R.P."/>
            <person name="Teixeira S.M."/>
            <person name="Maciel T.E."/>
            <person name="de Oliveira Mendes T.A."/>
            <person name="Urmenyi T.P."/>
            <person name="de Souza W."/>
            <person name="Schenkman S."/>
            <person name="de Vasconcelos A.T."/>
        </authorList>
    </citation>
    <scope>NUCLEOTIDE SEQUENCE [LARGE SCALE GENOMIC DNA]</scope>
</reference>
<accession>S9VXS1</accession>
<feature type="region of interest" description="Disordered" evidence="1">
    <location>
        <begin position="176"/>
        <end position="196"/>
    </location>
</feature>
<comment type="caution">
    <text evidence="2">The sequence shown here is derived from an EMBL/GenBank/DDBJ whole genome shotgun (WGS) entry which is preliminary data.</text>
</comment>
<dbReference type="EMBL" id="ATMH01002603">
    <property type="protein sequence ID" value="EPY32866.1"/>
    <property type="molecule type" value="Genomic_DNA"/>
</dbReference>
<proteinExistence type="predicted"/>
<reference evidence="2" key="2">
    <citation type="submission" date="2013-03" db="EMBL/GenBank/DDBJ databases">
        <authorList>
            <person name="Motta M.C.M."/>
            <person name="Martins A.C.A."/>
            <person name="Preta C.M.C.C."/>
            <person name="Silva R."/>
            <person name="de Souza S.S."/>
            <person name="Klein C.C."/>
            <person name="de Almeida L.G.P."/>
            <person name="Cunha O.L."/>
            <person name="Colabardini A.C."/>
            <person name="Lima B.A."/>
            <person name="Machado C.R."/>
            <person name="Soares C.M.A."/>
            <person name="de Menezes C.B.A."/>
            <person name="Bartolomeu D.C."/>
            <person name="Grisard E.C."/>
            <person name="Fantinatti-Garboggini F."/>
            <person name="Rodrigues-Luiz G.F."/>
            <person name="Wagner G."/>
            <person name="Goldman G.H."/>
            <person name="Fietto J.L.R."/>
            <person name="Ciapina L.P."/>
            <person name="Brocchi M."/>
            <person name="Elias M.C."/>
            <person name="Goldman M.H.S."/>
            <person name="Sagot M.-F."/>
            <person name="Pereira M."/>
            <person name="Stoco P.H."/>
            <person name="Teixeira S.M.R."/>
            <person name="de Mendonca-Neto R.P."/>
            <person name="Maciel T.E.F."/>
            <person name="Mendes T.A.O."/>
            <person name="Urmenyi T.P."/>
            <person name="Teixeira M.M.G."/>
            <person name="de Camargo E.F.P."/>
            <person name="de Sousa W."/>
            <person name="Schenkman S."/>
            <person name="de Vasconcelos A.T.R."/>
        </authorList>
    </citation>
    <scope>NUCLEOTIDE SEQUENCE</scope>
</reference>
<evidence type="ECO:0000313" key="4">
    <source>
        <dbReference type="Proteomes" id="UP000015354"/>
    </source>
</evidence>
<dbReference type="AlphaFoldDB" id="S9VXS1"/>
<protein>
    <submittedName>
        <fullName evidence="2">Uncharacterized protein</fullName>
    </submittedName>
</protein>
<feature type="region of interest" description="Disordered" evidence="1">
    <location>
        <begin position="75"/>
        <end position="120"/>
    </location>
</feature>
<organism evidence="2 4">
    <name type="scientific">Strigomonas culicis</name>
    <dbReference type="NCBI Taxonomy" id="28005"/>
    <lineage>
        <taxon>Eukaryota</taxon>
        <taxon>Discoba</taxon>
        <taxon>Euglenozoa</taxon>
        <taxon>Kinetoplastea</taxon>
        <taxon>Metakinetoplastina</taxon>
        <taxon>Trypanosomatida</taxon>
        <taxon>Trypanosomatidae</taxon>
        <taxon>Strigomonadinae</taxon>
        <taxon>Strigomonas</taxon>
    </lineage>
</organism>
<dbReference type="OrthoDB" id="262426at2759"/>
<dbReference type="Proteomes" id="UP000015354">
    <property type="component" value="Unassembled WGS sequence"/>
</dbReference>
<evidence type="ECO:0000256" key="1">
    <source>
        <dbReference type="SAM" id="MobiDB-lite"/>
    </source>
</evidence>
<feature type="compositionally biased region" description="Basic and acidic residues" evidence="1">
    <location>
        <begin position="110"/>
        <end position="120"/>
    </location>
</feature>
<evidence type="ECO:0000313" key="2">
    <source>
        <dbReference type="EMBL" id="EPY28440.1"/>
    </source>
</evidence>